<feature type="transmembrane region" description="Helical" evidence="10">
    <location>
        <begin position="334"/>
        <end position="361"/>
    </location>
</feature>
<dbReference type="InterPro" id="IPR003439">
    <property type="entry name" value="ABC_transporter-like_ATP-bd"/>
</dbReference>
<feature type="transmembrane region" description="Helical" evidence="10">
    <location>
        <begin position="244"/>
        <end position="264"/>
    </location>
</feature>
<dbReference type="PROSITE" id="PS50893">
    <property type="entry name" value="ABC_TRANSPORTER_2"/>
    <property type="match status" value="2"/>
</dbReference>
<accession>A0A8H6M3R9</accession>
<dbReference type="GO" id="GO:0016887">
    <property type="term" value="F:ATP hydrolysis activity"/>
    <property type="evidence" value="ECO:0007669"/>
    <property type="project" value="InterPro"/>
</dbReference>
<keyword evidence="5" id="KW-0547">Nucleotide-binding</keyword>
<feature type="transmembrane region" description="Helical" evidence="10">
    <location>
        <begin position="1054"/>
        <end position="1073"/>
    </location>
</feature>
<feature type="domain" description="ABC transporter" evidence="11">
    <location>
        <begin position="537"/>
        <end position="762"/>
    </location>
</feature>
<feature type="domain" description="ABC transmembrane type-1" evidence="12">
    <location>
        <begin position="202"/>
        <end position="491"/>
    </location>
</feature>
<gene>
    <name evidence="13" type="ORF">DFP72DRAFT_1170248</name>
</gene>
<dbReference type="CDD" id="cd03250">
    <property type="entry name" value="ABCC_MRP_domain1"/>
    <property type="match status" value="1"/>
</dbReference>
<dbReference type="SUPFAM" id="SSF90123">
    <property type="entry name" value="ABC transporter transmembrane region"/>
    <property type="match status" value="2"/>
</dbReference>
<dbReference type="CDD" id="cd03244">
    <property type="entry name" value="ABCC_MRP_domain2"/>
    <property type="match status" value="1"/>
</dbReference>
<dbReference type="InterPro" id="IPR036640">
    <property type="entry name" value="ABC1_TM_sf"/>
</dbReference>
<feature type="domain" description="ABC transmembrane type-1" evidence="12">
    <location>
        <begin position="836"/>
        <end position="1111"/>
    </location>
</feature>
<feature type="region of interest" description="Disordered" evidence="9">
    <location>
        <begin position="1"/>
        <end position="40"/>
    </location>
</feature>
<keyword evidence="3" id="KW-0813">Transport</keyword>
<evidence type="ECO:0000259" key="12">
    <source>
        <dbReference type="PROSITE" id="PS50929"/>
    </source>
</evidence>
<evidence type="ECO:0000313" key="13">
    <source>
        <dbReference type="EMBL" id="KAF6754533.1"/>
    </source>
</evidence>
<evidence type="ECO:0000256" key="2">
    <source>
        <dbReference type="ARBA" id="ARBA00009726"/>
    </source>
</evidence>
<feature type="transmembrane region" description="Helical" evidence="10">
    <location>
        <begin position="969"/>
        <end position="988"/>
    </location>
</feature>
<dbReference type="InterPro" id="IPR011527">
    <property type="entry name" value="ABC1_TM_dom"/>
</dbReference>
<sequence length="1414" mass="157017">MGSDSVRSKSASSDNDTVLSNKDVSKEVEPSQVDRLNLDSGNEEVRTRGHFWEFWIPQDPPAPPPSNLWSAEETPLAKASIFSILWFSWITPIMTLGYQRTLQASDLWKLDENRTSAVLADNFEKALAKRFEDAEKWNKGILNGTIHPSVFRRAVWFFRSVASLTHFSDAYASLESDWRREGDQKSPNVALALNDTLGRFFWIGGLFKVIADTAQLMCPLLVKQIIYFAQERERAKQAGLPKPNIGRGIALAIGLFLLTVFFSITQNQFFWRSMISGAMARATLVSSMYKRSVKLTGKARTTLSNSDIVNHISTDVSRVDICCHWFHASWTAPIQISVCLIILLVQLGPSSLAGFALFLLIGPIQQQVMAFQFRTRQTSMKSTERRAKTLLEALGSMRIVKYFTYETSFLNRISEVRKTELKSVRTILNAESGNFALAHSVPYLAATLAFITYTQVKKEFDAAVIFASLALFQLLRQPMMFLPRGLSAIADARSAFARLDKVFHAELMREDPIVVNEAQEWGLLVENATFEWEEALLGKDDSGELREKSADAPFQLRDVSMRVARGSLVGIVGRVGSGKSSLLQAIIGEMRKLSGEVSFGGRIAYCPQTAWIQNASLRSNIIFGQPFEEERYWQAVESACLLPDLQLLADGDLTEIGEKGINLSGGQKQRINIARALYFDADVIILDDPLSAVDAHVGKSLFHSAILALAKRGKTVLFVTHALHFLSFCDYIYTLDSGRIAEQGTYQELITAKGEFARLDEEFGGNDPGSLAAKGSQSVVLEEVQSKSSELRKRYPGKGTLEGKLIVKEARHTGTIANNVWLSYLSAGRGFITIPILVLAGILMQGTQIVGSYTLVWWQTNFFDRPFSFYQMLYAVLGITQAICSLGLGVSVDIISYLVSRNLHQLSIHNIFHAPMSFFDTTPLGRILGVFGKDIDIIDNQLPVSMRMLVLTVSGVAGSIITISVVEPYFIIVAFFMGIGYVLFSSFYRASAREIKRIDSMLRSLMYSHLSESLTGLSTLRSYGQVSRFVRDNEFFIDLENRAIFLASTNQRWLTVRLDICGALLVFFVGFFAVMDVSKINPAQVGLILTFTTSLIQMCAMVTRQVAEVENYMNAVERVSHYSDQTIISQEAAHEKPETKPAPQWPESGAIEFKDVSMKYRPGLPNVLHSISMSIKGGEKIGVVGRTGAGKSSLVMTLMRIVEYSGTVLIDDVDISTLGLKDLRSKISIIPQDPTVFSGTVRTALDPFSLYDDARLWDALRRSFLVGSDSQGADDEKIDDEGAVNGSRITLDTVLEAEGLNLSVGERSLLSLARALVKDTKVVVLDEATASVDLETDKKIQQTIQTQFVGQTLICIAHRLRTILGYDRILVLDSGTIAEFDTPLSLFQQDNGIFRSLCLRSNITEKEIISSKVD</sequence>
<feature type="compositionally biased region" description="Low complexity" evidence="9">
    <location>
        <begin position="1"/>
        <end position="16"/>
    </location>
</feature>
<comment type="similarity">
    <text evidence="2">Belongs to the ABC transporter superfamily. ABCC family. Conjugate transporter (TC 3.A.1.208) subfamily.</text>
</comment>
<comment type="caution">
    <text evidence="13">The sequence shown here is derived from an EMBL/GenBank/DDBJ whole genome shotgun (WGS) entry which is preliminary data.</text>
</comment>
<reference evidence="13 14" key="1">
    <citation type="submission" date="2020-07" db="EMBL/GenBank/DDBJ databases">
        <title>Comparative genomics of pyrophilous fungi reveals a link between fire events and developmental genes.</title>
        <authorList>
            <consortium name="DOE Joint Genome Institute"/>
            <person name="Steindorff A.S."/>
            <person name="Carver A."/>
            <person name="Calhoun S."/>
            <person name="Stillman K."/>
            <person name="Liu H."/>
            <person name="Lipzen A."/>
            <person name="Pangilinan J."/>
            <person name="Labutti K."/>
            <person name="Bruns T.D."/>
            <person name="Grigoriev I.V."/>
        </authorList>
    </citation>
    <scope>NUCLEOTIDE SEQUENCE [LARGE SCALE GENOMIC DNA]</scope>
    <source>
        <strain evidence="13 14">CBS 144469</strain>
    </source>
</reference>
<dbReference type="GO" id="GO:0016020">
    <property type="term" value="C:membrane"/>
    <property type="evidence" value="ECO:0007669"/>
    <property type="project" value="UniProtKB-SubCell"/>
</dbReference>
<feature type="transmembrane region" description="Helical" evidence="10">
    <location>
        <begin position="831"/>
        <end position="853"/>
    </location>
</feature>
<feature type="transmembrane region" description="Helical" evidence="10">
    <location>
        <begin position="944"/>
        <end position="963"/>
    </location>
</feature>
<keyword evidence="8 10" id="KW-0472">Membrane</keyword>
<dbReference type="GO" id="GO:0005524">
    <property type="term" value="F:ATP binding"/>
    <property type="evidence" value="ECO:0007669"/>
    <property type="project" value="UniProtKB-KW"/>
</dbReference>
<feature type="domain" description="ABC transporter" evidence="11">
    <location>
        <begin position="1151"/>
        <end position="1399"/>
    </location>
</feature>
<dbReference type="SMART" id="SM00382">
    <property type="entry name" value="AAA"/>
    <property type="match status" value="2"/>
</dbReference>
<dbReference type="InterPro" id="IPR050173">
    <property type="entry name" value="ABC_transporter_C-like"/>
</dbReference>
<dbReference type="CDD" id="cd18606">
    <property type="entry name" value="ABC_6TM_YOR1_D2_like"/>
    <property type="match status" value="1"/>
</dbReference>
<dbReference type="FunFam" id="1.20.1560.10:FF:000010">
    <property type="entry name" value="Multidrug resistance-associated ABC transporter"/>
    <property type="match status" value="1"/>
</dbReference>
<dbReference type="FunFam" id="3.40.50.300:FF:000997">
    <property type="entry name" value="Multidrug resistance-associated protein 1"/>
    <property type="match status" value="1"/>
</dbReference>
<dbReference type="EMBL" id="JACGCI010000034">
    <property type="protein sequence ID" value="KAF6754533.1"/>
    <property type="molecule type" value="Genomic_DNA"/>
</dbReference>
<evidence type="ECO:0000256" key="9">
    <source>
        <dbReference type="SAM" id="MobiDB-lite"/>
    </source>
</evidence>
<proteinExistence type="inferred from homology"/>
<keyword evidence="14" id="KW-1185">Reference proteome</keyword>
<dbReference type="PANTHER" id="PTHR24223:SF456">
    <property type="entry name" value="MULTIDRUG RESISTANCE-ASSOCIATED PROTEIN LETHAL(2)03659"/>
    <property type="match status" value="1"/>
</dbReference>
<evidence type="ECO:0000256" key="6">
    <source>
        <dbReference type="ARBA" id="ARBA00022840"/>
    </source>
</evidence>
<dbReference type="Gene3D" id="1.20.1560.10">
    <property type="entry name" value="ABC transporter type 1, transmembrane domain"/>
    <property type="match status" value="2"/>
</dbReference>
<dbReference type="CDD" id="cd18597">
    <property type="entry name" value="ABC_6TM_YOR1_D1_like"/>
    <property type="match status" value="1"/>
</dbReference>
<dbReference type="SUPFAM" id="SSF52540">
    <property type="entry name" value="P-loop containing nucleoside triphosphate hydrolases"/>
    <property type="match status" value="2"/>
</dbReference>
<name>A0A8H6M3R9_9AGAR</name>
<dbReference type="Pfam" id="PF00664">
    <property type="entry name" value="ABC_membrane"/>
    <property type="match status" value="2"/>
</dbReference>
<dbReference type="InterPro" id="IPR003593">
    <property type="entry name" value="AAA+_ATPase"/>
</dbReference>
<organism evidence="13 14">
    <name type="scientific">Ephemerocybe angulata</name>
    <dbReference type="NCBI Taxonomy" id="980116"/>
    <lineage>
        <taxon>Eukaryota</taxon>
        <taxon>Fungi</taxon>
        <taxon>Dikarya</taxon>
        <taxon>Basidiomycota</taxon>
        <taxon>Agaricomycotina</taxon>
        <taxon>Agaricomycetes</taxon>
        <taxon>Agaricomycetidae</taxon>
        <taxon>Agaricales</taxon>
        <taxon>Agaricineae</taxon>
        <taxon>Psathyrellaceae</taxon>
        <taxon>Ephemerocybe</taxon>
    </lineage>
</organism>
<evidence type="ECO:0000256" key="5">
    <source>
        <dbReference type="ARBA" id="ARBA00022741"/>
    </source>
</evidence>
<keyword evidence="4 10" id="KW-0812">Transmembrane</keyword>
<dbReference type="PROSITE" id="PS00211">
    <property type="entry name" value="ABC_TRANSPORTER_1"/>
    <property type="match status" value="2"/>
</dbReference>
<evidence type="ECO:0000313" key="14">
    <source>
        <dbReference type="Proteomes" id="UP000521943"/>
    </source>
</evidence>
<evidence type="ECO:0000256" key="1">
    <source>
        <dbReference type="ARBA" id="ARBA00004141"/>
    </source>
</evidence>
<protein>
    <submittedName>
        <fullName evidence="13">ABC protein</fullName>
    </submittedName>
</protein>
<evidence type="ECO:0000256" key="8">
    <source>
        <dbReference type="ARBA" id="ARBA00023136"/>
    </source>
</evidence>
<evidence type="ECO:0000256" key="4">
    <source>
        <dbReference type="ARBA" id="ARBA00022692"/>
    </source>
</evidence>
<dbReference type="GO" id="GO:0140359">
    <property type="term" value="F:ABC-type transporter activity"/>
    <property type="evidence" value="ECO:0007669"/>
    <property type="project" value="InterPro"/>
</dbReference>
<dbReference type="InterPro" id="IPR017871">
    <property type="entry name" value="ABC_transporter-like_CS"/>
</dbReference>
<dbReference type="Proteomes" id="UP000521943">
    <property type="component" value="Unassembled WGS sequence"/>
</dbReference>
<dbReference type="FunFam" id="3.40.50.300:FF:000565">
    <property type="entry name" value="ABC bile acid transporter"/>
    <property type="match status" value="1"/>
</dbReference>
<dbReference type="PROSITE" id="PS50929">
    <property type="entry name" value="ABC_TM1F"/>
    <property type="match status" value="2"/>
</dbReference>
<keyword evidence="6" id="KW-0067">ATP-binding</keyword>
<evidence type="ECO:0000259" key="11">
    <source>
        <dbReference type="PROSITE" id="PS50893"/>
    </source>
</evidence>
<dbReference type="PANTHER" id="PTHR24223">
    <property type="entry name" value="ATP-BINDING CASSETTE SUB-FAMILY C"/>
    <property type="match status" value="1"/>
</dbReference>
<dbReference type="InterPro" id="IPR027417">
    <property type="entry name" value="P-loop_NTPase"/>
</dbReference>
<dbReference type="Gene3D" id="3.40.50.300">
    <property type="entry name" value="P-loop containing nucleotide triphosphate hydrolases"/>
    <property type="match status" value="2"/>
</dbReference>
<dbReference type="Pfam" id="PF00005">
    <property type="entry name" value="ABC_tran"/>
    <property type="match status" value="2"/>
</dbReference>
<evidence type="ECO:0000256" key="7">
    <source>
        <dbReference type="ARBA" id="ARBA00022989"/>
    </source>
</evidence>
<comment type="subcellular location">
    <subcellularLocation>
        <location evidence="1">Membrane</location>
        <topology evidence="1">Multi-pass membrane protein</topology>
    </subcellularLocation>
</comment>
<evidence type="ECO:0000256" key="10">
    <source>
        <dbReference type="SAM" id="Phobius"/>
    </source>
</evidence>
<evidence type="ECO:0000256" key="3">
    <source>
        <dbReference type="ARBA" id="ARBA00022448"/>
    </source>
</evidence>
<dbReference type="OrthoDB" id="6500128at2759"/>
<keyword evidence="7 10" id="KW-1133">Transmembrane helix</keyword>
<feature type="transmembrane region" description="Helical" evidence="10">
    <location>
        <begin position="873"/>
        <end position="899"/>
    </location>
</feature>